<dbReference type="EMBL" id="DVHN01000014">
    <property type="protein sequence ID" value="HIR87594.1"/>
    <property type="molecule type" value="Genomic_DNA"/>
</dbReference>
<reference evidence="2" key="1">
    <citation type="submission" date="2020-10" db="EMBL/GenBank/DDBJ databases">
        <authorList>
            <person name="Gilroy R."/>
        </authorList>
    </citation>
    <scope>NUCLEOTIDE SEQUENCE</scope>
    <source>
        <strain evidence="2">ChiW13-3771</strain>
    </source>
</reference>
<evidence type="ECO:0000256" key="1">
    <source>
        <dbReference type="SAM" id="Phobius"/>
    </source>
</evidence>
<evidence type="ECO:0000313" key="2">
    <source>
        <dbReference type="EMBL" id="HIR87594.1"/>
    </source>
</evidence>
<evidence type="ECO:0000313" key="3">
    <source>
        <dbReference type="Proteomes" id="UP000824201"/>
    </source>
</evidence>
<sequence>MSMIFLYVFIMTTFLFFFQTIWKLIFYIHPTDSSIPDFYLDISYIGTVQKQDGKFQKKIPIYKGHEYLIGSHFQCDIHLPRQFDLSCLGRIIADHSSFDFQLEQGMAQILGKSVYIPSGETVTLQKGEILRFNNWIICITSKN</sequence>
<gene>
    <name evidence="2" type="ORF">IAC96_01460</name>
</gene>
<name>A0A9D1EC92_9FIRM</name>
<dbReference type="AlphaFoldDB" id="A0A9D1EC92"/>
<comment type="caution">
    <text evidence="2">The sequence shown here is derived from an EMBL/GenBank/DDBJ whole genome shotgun (WGS) entry which is preliminary data.</text>
</comment>
<keyword evidence="1" id="KW-0812">Transmembrane</keyword>
<keyword evidence="1" id="KW-1133">Transmembrane helix</keyword>
<feature type="transmembrane region" description="Helical" evidence="1">
    <location>
        <begin position="6"/>
        <end position="26"/>
    </location>
</feature>
<reference evidence="2" key="2">
    <citation type="journal article" date="2021" name="PeerJ">
        <title>Extensive microbial diversity within the chicken gut microbiome revealed by metagenomics and culture.</title>
        <authorList>
            <person name="Gilroy R."/>
            <person name="Ravi A."/>
            <person name="Getino M."/>
            <person name="Pursley I."/>
            <person name="Horton D.L."/>
            <person name="Alikhan N.F."/>
            <person name="Baker D."/>
            <person name="Gharbi K."/>
            <person name="Hall N."/>
            <person name="Watson M."/>
            <person name="Adriaenssens E.M."/>
            <person name="Foster-Nyarko E."/>
            <person name="Jarju S."/>
            <person name="Secka A."/>
            <person name="Antonio M."/>
            <person name="Oren A."/>
            <person name="Chaudhuri R.R."/>
            <person name="La Ragione R."/>
            <person name="Hildebrand F."/>
            <person name="Pallen M.J."/>
        </authorList>
    </citation>
    <scope>NUCLEOTIDE SEQUENCE</scope>
    <source>
        <strain evidence="2">ChiW13-3771</strain>
    </source>
</reference>
<protein>
    <submittedName>
        <fullName evidence="2">Uncharacterized protein</fullName>
    </submittedName>
</protein>
<accession>A0A9D1EC92</accession>
<dbReference type="Proteomes" id="UP000824201">
    <property type="component" value="Unassembled WGS sequence"/>
</dbReference>
<keyword evidence="1" id="KW-0472">Membrane</keyword>
<proteinExistence type="predicted"/>
<organism evidence="2 3">
    <name type="scientific">Candidatus Fimimorpha faecalis</name>
    <dbReference type="NCBI Taxonomy" id="2840824"/>
    <lineage>
        <taxon>Bacteria</taxon>
        <taxon>Bacillati</taxon>
        <taxon>Bacillota</taxon>
        <taxon>Clostridia</taxon>
        <taxon>Eubacteriales</taxon>
        <taxon>Candidatus Fimimorpha</taxon>
    </lineage>
</organism>